<dbReference type="InterPro" id="IPR000668">
    <property type="entry name" value="Peptidase_C1A_C"/>
</dbReference>
<reference evidence="2 3" key="2">
    <citation type="journal article" date="2018" name="Hortic Res">
        <title>Improved Brassica rapa reference genome by single-molecule sequencing and chromosome conformation capture technologies.</title>
        <authorList>
            <person name="Zhang L."/>
            <person name="Cai X."/>
            <person name="Wu J."/>
            <person name="Liu M."/>
            <person name="Grob S."/>
            <person name="Cheng F."/>
            <person name="Liang J."/>
            <person name="Cai C."/>
            <person name="Liu Z."/>
            <person name="Liu B."/>
            <person name="Wang F."/>
            <person name="Li S."/>
            <person name="Liu F."/>
            <person name="Li X."/>
            <person name="Cheng L."/>
            <person name="Yang W."/>
            <person name="Li M.H."/>
            <person name="Grossniklaus U."/>
            <person name="Zheng H."/>
            <person name="Wang X."/>
        </authorList>
    </citation>
    <scope>NUCLEOTIDE SEQUENCE [LARGE SCALE GENOMIC DNA]</scope>
    <source>
        <strain evidence="2 3">cv. Chiifu-401-42</strain>
    </source>
</reference>
<dbReference type="SUPFAM" id="SSF54001">
    <property type="entry name" value="Cysteine proteinases"/>
    <property type="match status" value="1"/>
</dbReference>
<evidence type="ECO:0000259" key="1">
    <source>
        <dbReference type="Pfam" id="PF00112"/>
    </source>
</evidence>
<reference evidence="2" key="3">
    <citation type="submission" date="2023-03" db="UniProtKB">
        <authorList>
            <consortium name="EnsemblPlants"/>
        </authorList>
    </citation>
    <scope>IDENTIFICATION</scope>
    <source>
        <strain evidence="2">cv. Chiifu-401-42</strain>
    </source>
</reference>
<protein>
    <recommendedName>
        <fullName evidence="1">Peptidase C1A papain C-terminal domain-containing protein</fullName>
    </recommendedName>
</protein>
<dbReference type="GO" id="GO:0051603">
    <property type="term" value="P:proteolysis involved in protein catabolic process"/>
    <property type="evidence" value="ECO:0000318"/>
    <property type="project" value="GO_Central"/>
</dbReference>
<dbReference type="Gramene" id="Bra011216.1">
    <property type="protein sequence ID" value="Bra011216.1-P"/>
    <property type="gene ID" value="Bra011216"/>
</dbReference>
<name>M4D412_BRACM</name>
<dbReference type="InParanoid" id="M4D412"/>
<keyword evidence="3" id="KW-1185">Reference proteome</keyword>
<feature type="domain" description="Peptidase C1A papain C-terminal" evidence="1">
    <location>
        <begin position="97"/>
        <end position="300"/>
    </location>
</feature>
<proteinExistence type="predicted"/>
<evidence type="ECO:0000313" key="3">
    <source>
        <dbReference type="Proteomes" id="UP000011750"/>
    </source>
</evidence>
<dbReference type="Gene3D" id="3.90.70.10">
    <property type="entry name" value="Cysteine proteinases"/>
    <property type="match status" value="1"/>
</dbReference>
<organism evidence="2 3">
    <name type="scientific">Brassica campestris</name>
    <name type="common">Field mustard</name>
    <dbReference type="NCBI Taxonomy" id="3711"/>
    <lineage>
        <taxon>Eukaryota</taxon>
        <taxon>Viridiplantae</taxon>
        <taxon>Streptophyta</taxon>
        <taxon>Embryophyta</taxon>
        <taxon>Tracheophyta</taxon>
        <taxon>Spermatophyta</taxon>
        <taxon>Magnoliopsida</taxon>
        <taxon>eudicotyledons</taxon>
        <taxon>Gunneridae</taxon>
        <taxon>Pentapetalae</taxon>
        <taxon>rosids</taxon>
        <taxon>malvids</taxon>
        <taxon>Brassicales</taxon>
        <taxon>Brassicaceae</taxon>
        <taxon>Brassiceae</taxon>
        <taxon>Brassica</taxon>
    </lineage>
</organism>
<dbReference type="Proteomes" id="UP000011750">
    <property type="component" value="Chromosome A01"/>
</dbReference>
<accession>M4D412</accession>
<dbReference type="HOGENOM" id="CLU_842950_0_0_1"/>
<dbReference type="GO" id="GO:0005615">
    <property type="term" value="C:extracellular space"/>
    <property type="evidence" value="ECO:0000318"/>
    <property type="project" value="GO_Central"/>
</dbReference>
<dbReference type="InterPro" id="IPR038765">
    <property type="entry name" value="Papain-like_cys_pep_sf"/>
</dbReference>
<evidence type="ECO:0000313" key="2">
    <source>
        <dbReference type="EnsemblPlants" id="Bra011216.1-P"/>
    </source>
</evidence>
<dbReference type="AlphaFoldDB" id="M4D412"/>
<reference evidence="2 3" key="1">
    <citation type="journal article" date="2011" name="Nat. Genet.">
        <title>The genome of the mesopolyploid crop species Brassica rapa.</title>
        <authorList>
            <consortium name="Brassica rapa Genome Sequencing Project Consortium"/>
            <person name="Wang X."/>
            <person name="Wang H."/>
            <person name="Wang J."/>
            <person name="Sun R."/>
            <person name="Wu J."/>
            <person name="Liu S."/>
            <person name="Bai Y."/>
            <person name="Mun J.H."/>
            <person name="Bancroft I."/>
            <person name="Cheng F."/>
            <person name="Huang S."/>
            <person name="Li X."/>
            <person name="Hua W."/>
            <person name="Wang J."/>
            <person name="Wang X."/>
            <person name="Freeling M."/>
            <person name="Pires J.C."/>
            <person name="Paterson A.H."/>
            <person name="Chalhoub B."/>
            <person name="Wang B."/>
            <person name="Hayward A."/>
            <person name="Sharpe A.G."/>
            <person name="Park B.S."/>
            <person name="Weisshaar B."/>
            <person name="Liu B."/>
            <person name="Li B."/>
            <person name="Liu B."/>
            <person name="Tong C."/>
            <person name="Song C."/>
            <person name="Duran C."/>
            <person name="Peng C."/>
            <person name="Geng C."/>
            <person name="Koh C."/>
            <person name="Lin C."/>
            <person name="Edwards D."/>
            <person name="Mu D."/>
            <person name="Shen D."/>
            <person name="Soumpourou E."/>
            <person name="Li F."/>
            <person name="Fraser F."/>
            <person name="Conant G."/>
            <person name="Lassalle G."/>
            <person name="King G.J."/>
            <person name="Bonnema G."/>
            <person name="Tang H."/>
            <person name="Wang H."/>
            <person name="Belcram H."/>
            <person name="Zhou H."/>
            <person name="Hirakawa H."/>
            <person name="Abe H."/>
            <person name="Guo H."/>
            <person name="Wang H."/>
            <person name="Jin H."/>
            <person name="Parkin I.A."/>
            <person name="Batley J."/>
            <person name="Kim J.S."/>
            <person name="Just J."/>
            <person name="Li J."/>
            <person name="Xu J."/>
            <person name="Deng J."/>
            <person name="Kim J.A."/>
            <person name="Li J."/>
            <person name="Yu J."/>
            <person name="Meng J."/>
            <person name="Wang J."/>
            <person name="Min J."/>
            <person name="Poulain J."/>
            <person name="Wang J."/>
            <person name="Hatakeyama K."/>
            <person name="Wu K."/>
            <person name="Wang L."/>
            <person name="Fang L."/>
            <person name="Trick M."/>
            <person name="Links M.G."/>
            <person name="Zhao M."/>
            <person name="Jin M."/>
            <person name="Ramchiary N."/>
            <person name="Drou N."/>
            <person name="Berkman P.J."/>
            <person name="Cai Q."/>
            <person name="Huang Q."/>
            <person name="Li R."/>
            <person name="Tabata S."/>
            <person name="Cheng S."/>
            <person name="Zhang S."/>
            <person name="Zhang S."/>
            <person name="Huang S."/>
            <person name="Sato S."/>
            <person name="Sun S."/>
            <person name="Kwon S.J."/>
            <person name="Choi S.R."/>
            <person name="Lee T.H."/>
            <person name="Fan W."/>
            <person name="Zhao X."/>
            <person name="Tan X."/>
            <person name="Xu X."/>
            <person name="Wang Y."/>
            <person name="Qiu Y."/>
            <person name="Yin Y."/>
            <person name="Li Y."/>
            <person name="Du Y."/>
            <person name="Liao Y."/>
            <person name="Lim Y."/>
            <person name="Narusaka Y."/>
            <person name="Wang Y."/>
            <person name="Wang Z."/>
            <person name="Li Z."/>
            <person name="Wang Z."/>
            <person name="Xiong Z."/>
            <person name="Zhang Z."/>
        </authorList>
    </citation>
    <scope>NUCLEOTIDE SEQUENCE [LARGE SCALE GENOMIC DNA]</scope>
    <source>
        <strain evidence="2 3">cv. Chiifu-401-42</strain>
    </source>
</reference>
<sequence length="330" mass="38247">MDFSWITRMPHLLFPAMRQFDICWETVSVRHLESVMMNICLIPLTRQDIIVYVPNDCFLSDGPAICLSDISDSMEFTWLKEKPYLLCAVIKQIMAICWAIAFVRQLESVLKNKWLMPLTEHLSIQDFIDRIPKRRLRSDGAAISLREVGFYLQKFGVLLESECRLASPERIFGVINRRDKRLRRCPKTVEVHSLRVYLYKYKEDAFKGYGIFHSRLQTLIKESGLVSVNFLSYESYWQEKGKGIFFPTDEEMNSPLPTCGYVILAAGSSHDENGNLYYLCQESGGTEFGFDGYSRVYANLINAYVEMSGTTLWLCLYLVEWLLLLPLIIL</sequence>
<dbReference type="Pfam" id="PF00112">
    <property type="entry name" value="Peptidase_C1"/>
    <property type="match status" value="1"/>
</dbReference>
<dbReference type="GO" id="GO:0005764">
    <property type="term" value="C:lysosome"/>
    <property type="evidence" value="ECO:0000318"/>
    <property type="project" value="GO_Central"/>
</dbReference>
<dbReference type="OMA" id="IMAICWA"/>
<dbReference type="EnsemblPlants" id="Bra011216.1">
    <property type="protein sequence ID" value="Bra011216.1-P"/>
    <property type="gene ID" value="Bra011216"/>
</dbReference>
<dbReference type="GO" id="GO:0004197">
    <property type="term" value="F:cysteine-type endopeptidase activity"/>
    <property type="evidence" value="ECO:0000318"/>
    <property type="project" value="GO_Central"/>
</dbReference>